<evidence type="ECO:0000256" key="4">
    <source>
        <dbReference type="ARBA" id="ARBA00023136"/>
    </source>
</evidence>
<dbReference type="GO" id="GO:0016020">
    <property type="term" value="C:membrane"/>
    <property type="evidence" value="ECO:0007669"/>
    <property type="project" value="UniProtKB-SubCell"/>
</dbReference>
<dbReference type="PANTHER" id="PTHR11132">
    <property type="entry name" value="SOLUTE CARRIER FAMILY 35"/>
    <property type="match status" value="1"/>
</dbReference>
<accession>A0A835SRC3</accession>
<keyword evidence="4 5" id="KW-0472">Membrane</keyword>
<feature type="transmembrane region" description="Helical" evidence="5">
    <location>
        <begin position="44"/>
        <end position="62"/>
    </location>
</feature>
<feature type="domain" description="Sugar phosphate transporter" evidence="6">
    <location>
        <begin position="6"/>
        <end position="266"/>
    </location>
</feature>
<evidence type="ECO:0000256" key="1">
    <source>
        <dbReference type="ARBA" id="ARBA00004141"/>
    </source>
</evidence>
<keyword evidence="3 5" id="KW-1133">Transmembrane helix</keyword>
<evidence type="ECO:0000313" key="7">
    <source>
        <dbReference type="EMBL" id="KAG2431753.1"/>
    </source>
</evidence>
<dbReference type="InterPro" id="IPR004853">
    <property type="entry name" value="Sugar_P_trans_dom"/>
</dbReference>
<evidence type="ECO:0000256" key="2">
    <source>
        <dbReference type="ARBA" id="ARBA00022692"/>
    </source>
</evidence>
<comment type="subcellular location">
    <subcellularLocation>
        <location evidence="1">Membrane</location>
        <topology evidence="1">Multi-pass membrane protein</topology>
    </subcellularLocation>
</comment>
<reference evidence="7" key="1">
    <citation type="journal article" date="2020" name="bioRxiv">
        <title>Comparative genomics of Chlamydomonas.</title>
        <authorList>
            <person name="Craig R.J."/>
            <person name="Hasan A.R."/>
            <person name="Ness R.W."/>
            <person name="Keightley P.D."/>
        </authorList>
    </citation>
    <scope>NUCLEOTIDE SEQUENCE</scope>
    <source>
        <strain evidence="7">SAG 7.73</strain>
    </source>
</reference>
<feature type="transmembrane region" description="Helical" evidence="5">
    <location>
        <begin position="197"/>
        <end position="217"/>
    </location>
</feature>
<dbReference type="Proteomes" id="UP000650467">
    <property type="component" value="Unassembled WGS sequence"/>
</dbReference>
<keyword evidence="8" id="KW-1185">Reference proteome</keyword>
<dbReference type="OrthoDB" id="6418713at2759"/>
<evidence type="ECO:0000256" key="3">
    <source>
        <dbReference type="ARBA" id="ARBA00022989"/>
    </source>
</evidence>
<feature type="transmembrane region" description="Helical" evidence="5">
    <location>
        <begin position="102"/>
        <end position="132"/>
    </location>
</feature>
<feature type="transmembrane region" description="Helical" evidence="5">
    <location>
        <begin position="224"/>
        <end position="244"/>
    </location>
</feature>
<dbReference type="EMBL" id="JAEHOC010000023">
    <property type="protein sequence ID" value="KAG2431753.1"/>
    <property type="molecule type" value="Genomic_DNA"/>
</dbReference>
<gene>
    <name evidence="7" type="ORF">HXX76_009249</name>
</gene>
<dbReference type="InterPro" id="IPR050186">
    <property type="entry name" value="TPT_transporter"/>
</dbReference>
<feature type="transmembrane region" description="Helical" evidence="5">
    <location>
        <begin position="6"/>
        <end position="32"/>
    </location>
</feature>
<protein>
    <recommendedName>
        <fullName evidence="6">Sugar phosphate transporter domain-containing protein</fullName>
    </recommendedName>
</protein>
<keyword evidence="2 5" id="KW-0812">Transmembrane</keyword>
<comment type="caution">
    <text evidence="7">The sequence shown here is derived from an EMBL/GenBank/DDBJ whole genome shotgun (WGS) entry which is preliminary data.</text>
</comment>
<feature type="transmembrane region" description="Helical" evidence="5">
    <location>
        <begin position="68"/>
        <end position="90"/>
    </location>
</feature>
<evidence type="ECO:0000256" key="5">
    <source>
        <dbReference type="SAM" id="Phobius"/>
    </source>
</evidence>
<evidence type="ECO:0000259" key="6">
    <source>
        <dbReference type="Pfam" id="PF03151"/>
    </source>
</evidence>
<name>A0A835SRC3_CHLIN</name>
<proteinExistence type="predicted"/>
<feature type="transmembrane region" description="Helical" evidence="5">
    <location>
        <begin position="250"/>
        <end position="268"/>
    </location>
</feature>
<dbReference type="AlphaFoldDB" id="A0A835SRC3"/>
<evidence type="ECO:0000313" key="8">
    <source>
        <dbReference type="Proteomes" id="UP000650467"/>
    </source>
</evidence>
<dbReference type="Pfam" id="PF03151">
    <property type="entry name" value="TPT"/>
    <property type="match status" value="1"/>
</dbReference>
<organism evidence="7 8">
    <name type="scientific">Chlamydomonas incerta</name>
    <dbReference type="NCBI Taxonomy" id="51695"/>
    <lineage>
        <taxon>Eukaryota</taxon>
        <taxon>Viridiplantae</taxon>
        <taxon>Chlorophyta</taxon>
        <taxon>core chlorophytes</taxon>
        <taxon>Chlorophyceae</taxon>
        <taxon>CS clade</taxon>
        <taxon>Chlamydomonadales</taxon>
        <taxon>Chlamydomonadaceae</taxon>
        <taxon>Chlamydomonas</taxon>
    </lineage>
</organism>
<sequence length="346" mass="36022">MVDLDFGYPMAVAAMGMGFASVATWVWCDVLGMVPPPENITTKFWLTRVVPIGAIGGLTLWLGNTMYFYLTVAFIEMSRASMPVLTMFALWVTGMEFPTQQVVAAVSVVAVGSAIAAYGEIALTLIGGLLAVGNLTMESARMVMTQFLLVGCNMHPLQSLKLTAPATTLTLVAGSLVRELPDMLASGALDIVRKYPFQFLLAASMGLVVNILAVLIIKMSSATTLKVLAAVRGPIVVLFGVMVFSEHVSLLEFFGYSIALVGFVWYQFALTSKPPSRPAPGAQHAQAAAAAAATAAAHHHHHASSSGGAKAAESAAPLLTDVEKGLGGGAGLRVIRTAAGGGNAPS</sequence>